<dbReference type="GO" id="GO:0000160">
    <property type="term" value="P:phosphorelay signal transduction system"/>
    <property type="evidence" value="ECO:0007669"/>
    <property type="project" value="InterPro"/>
</dbReference>
<name>A0A517T0L8_9BACT</name>
<proteinExistence type="predicted"/>
<dbReference type="EMBL" id="CP036272">
    <property type="protein sequence ID" value="QDT61938.1"/>
    <property type="molecule type" value="Genomic_DNA"/>
</dbReference>
<sequence>MTLPSTKTLLFTGNSDKAVADLPNNWLREYAVELIQKVHLQMPELHQALRLGDLPTIAKQAHWIKGSGGTVGLPQLSEIARCCEDAVKEHEPVDVANNIRRIEAYVDCLLEKC</sequence>
<dbReference type="PROSITE" id="PS50894">
    <property type="entry name" value="HPT"/>
    <property type="match status" value="1"/>
</dbReference>
<keyword evidence="1" id="KW-0597">Phosphoprotein</keyword>
<evidence type="ECO:0000259" key="2">
    <source>
        <dbReference type="PROSITE" id="PS50894"/>
    </source>
</evidence>
<organism evidence="3 4">
    <name type="scientific">Stieleria bergensis</name>
    <dbReference type="NCBI Taxonomy" id="2528025"/>
    <lineage>
        <taxon>Bacteria</taxon>
        <taxon>Pseudomonadati</taxon>
        <taxon>Planctomycetota</taxon>
        <taxon>Planctomycetia</taxon>
        <taxon>Pirellulales</taxon>
        <taxon>Pirellulaceae</taxon>
        <taxon>Stieleria</taxon>
    </lineage>
</organism>
<dbReference type="InterPro" id="IPR008207">
    <property type="entry name" value="Sig_transdc_His_kin_Hpt_dom"/>
</dbReference>
<dbReference type="Gene3D" id="1.20.120.160">
    <property type="entry name" value="HPT domain"/>
    <property type="match status" value="1"/>
</dbReference>
<evidence type="ECO:0000313" key="4">
    <source>
        <dbReference type="Proteomes" id="UP000315003"/>
    </source>
</evidence>
<dbReference type="Pfam" id="PF01627">
    <property type="entry name" value="Hpt"/>
    <property type="match status" value="1"/>
</dbReference>
<dbReference type="RefSeq" id="WP_419187707.1">
    <property type="nucleotide sequence ID" value="NZ_CP036272.1"/>
</dbReference>
<keyword evidence="4" id="KW-1185">Reference proteome</keyword>
<dbReference type="InterPro" id="IPR036641">
    <property type="entry name" value="HPT_dom_sf"/>
</dbReference>
<dbReference type="Proteomes" id="UP000315003">
    <property type="component" value="Chromosome"/>
</dbReference>
<feature type="modified residue" description="Phosphohistidine" evidence="1">
    <location>
        <position position="62"/>
    </location>
</feature>
<evidence type="ECO:0000256" key="1">
    <source>
        <dbReference type="PROSITE-ProRule" id="PRU00110"/>
    </source>
</evidence>
<dbReference type="SUPFAM" id="SSF47226">
    <property type="entry name" value="Histidine-containing phosphotransfer domain, HPT domain"/>
    <property type="match status" value="1"/>
</dbReference>
<dbReference type="AlphaFoldDB" id="A0A517T0L8"/>
<evidence type="ECO:0000313" key="3">
    <source>
        <dbReference type="EMBL" id="QDT61938.1"/>
    </source>
</evidence>
<reference evidence="3 4" key="1">
    <citation type="submission" date="2019-02" db="EMBL/GenBank/DDBJ databases">
        <title>Deep-cultivation of Planctomycetes and their phenomic and genomic characterization uncovers novel biology.</title>
        <authorList>
            <person name="Wiegand S."/>
            <person name="Jogler M."/>
            <person name="Boedeker C."/>
            <person name="Pinto D."/>
            <person name="Vollmers J."/>
            <person name="Rivas-Marin E."/>
            <person name="Kohn T."/>
            <person name="Peeters S.H."/>
            <person name="Heuer A."/>
            <person name="Rast P."/>
            <person name="Oberbeckmann S."/>
            <person name="Bunk B."/>
            <person name="Jeske O."/>
            <person name="Meyerdierks A."/>
            <person name="Storesund J.E."/>
            <person name="Kallscheuer N."/>
            <person name="Luecker S."/>
            <person name="Lage O.M."/>
            <person name="Pohl T."/>
            <person name="Merkel B.J."/>
            <person name="Hornburger P."/>
            <person name="Mueller R.-W."/>
            <person name="Bruemmer F."/>
            <person name="Labrenz M."/>
            <person name="Spormann A.M."/>
            <person name="Op den Camp H."/>
            <person name="Overmann J."/>
            <person name="Amann R."/>
            <person name="Jetten M.S.M."/>
            <person name="Mascher T."/>
            <person name="Medema M.H."/>
            <person name="Devos D.P."/>
            <person name="Kaster A.-K."/>
            <person name="Ovreas L."/>
            <person name="Rohde M."/>
            <person name="Galperin M.Y."/>
            <person name="Jogler C."/>
        </authorList>
    </citation>
    <scope>NUCLEOTIDE SEQUENCE [LARGE SCALE GENOMIC DNA]</scope>
    <source>
        <strain evidence="3 4">SV_7m_r</strain>
    </source>
</reference>
<dbReference type="GO" id="GO:0004672">
    <property type="term" value="F:protein kinase activity"/>
    <property type="evidence" value="ECO:0007669"/>
    <property type="project" value="UniProtKB-ARBA"/>
</dbReference>
<gene>
    <name evidence="3" type="ORF">SV7mr_44790</name>
</gene>
<protein>
    <submittedName>
        <fullName evidence="3">Hpt domain protein</fullName>
    </submittedName>
</protein>
<accession>A0A517T0L8</accession>
<feature type="domain" description="HPt" evidence="2">
    <location>
        <begin position="23"/>
        <end position="113"/>
    </location>
</feature>